<dbReference type="SUPFAM" id="SSF51161">
    <property type="entry name" value="Trimeric LpxA-like enzymes"/>
    <property type="match status" value="1"/>
</dbReference>
<keyword evidence="3" id="KW-1185">Reference proteome</keyword>
<dbReference type="InterPro" id="IPR011004">
    <property type="entry name" value="Trimer_LpxA-like_sf"/>
</dbReference>
<dbReference type="OrthoDB" id="9815592at2"/>
<dbReference type="RefSeq" id="WP_090060942.1">
    <property type="nucleotide sequence ID" value="NZ_FORH01000004.1"/>
</dbReference>
<comment type="similarity">
    <text evidence="1">Belongs to the transferase hexapeptide repeat family.</text>
</comment>
<sequence length="169" mass="18456">MTAEATEAAPRKVKRAGLNRLHRLRYAIIDAVRWYYRRVWGMDLHPSCQFSLSTKFDKTWPKGVHVGADSYIAFEVRILSHDMPRGLFTDTRIGERCFIGGSSIIMPGVEIGDDCVIGAGSVVTRSIPSGSIAAGNPARVLRSGMSLGQYGRLPEADANEASKALEMGD</sequence>
<dbReference type="STRING" id="588602.SAMN04487991_2414"/>
<dbReference type="EMBL" id="FORH01000004">
    <property type="protein sequence ID" value="SFJ56316.1"/>
    <property type="molecule type" value="Genomic_DNA"/>
</dbReference>
<dbReference type="PANTHER" id="PTHR43300">
    <property type="entry name" value="ACETYLTRANSFERASE"/>
    <property type="match status" value="1"/>
</dbReference>
<reference evidence="3" key="1">
    <citation type="submission" date="2016-10" db="EMBL/GenBank/DDBJ databases">
        <authorList>
            <person name="Varghese N."/>
            <person name="Submissions S."/>
        </authorList>
    </citation>
    <scope>NUCLEOTIDE SEQUENCE [LARGE SCALE GENOMIC DNA]</scope>
    <source>
        <strain evidence="3">DSM 26471</strain>
    </source>
</reference>
<organism evidence="2 3">
    <name type="scientific">Celeribacter neptunius</name>
    <dbReference type="NCBI Taxonomy" id="588602"/>
    <lineage>
        <taxon>Bacteria</taxon>
        <taxon>Pseudomonadati</taxon>
        <taxon>Pseudomonadota</taxon>
        <taxon>Alphaproteobacteria</taxon>
        <taxon>Rhodobacterales</taxon>
        <taxon>Roseobacteraceae</taxon>
        <taxon>Celeribacter</taxon>
    </lineage>
</organism>
<keyword evidence="2" id="KW-0808">Transferase</keyword>
<dbReference type="Pfam" id="PF14602">
    <property type="entry name" value="Hexapep_2"/>
    <property type="match status" value="1"/>
</dbReference>
<dbReference type="Proteomes" id="UP000199630">
    <property type="component" value="Unassembled WGS sequence"/>
</dbReference>
<dbReference type="GO" id="GO:0016740">
    <property type="term" value="F:transferase activity"/>
    <property type="evidence" value="ECO:0007669"/>
    <property type="project" value="UniProtKB-KW"/>
</dbReference>
<evidence type="ECO:0000256" key="1">
    <source>
        <dbReference type="ARBA" id="ARBA00007274"/>
    </source>
</evidence>
<dbReference type="InterPro" id="IPR001451">
    <property type="entry name" value="Hexapep"/>
</dbReference>
<gene>
    <name evidence="2" type="ORF">SAMN04487991_2414</name>
</gene>
<dbReference type="Gene3D" id="2.160.10.10">
    <property type="entry name" value="Hexapeptide repeat proteins"/>
    <property type="match status" value="1"/>
</dbReference>
<evidence type="ECO:0000313" key="2">
    <source>
        <dbReference type="EMBL" id="SFJ56316.1"/>
    </source>
</evidence>
<name>A0A1I3SFS2_9RHOB</name>
<proteinExistence type="inferred from homology"/>
<dbReference type="PANTHER" id="PTHR43300:SF7">
    <property type="entry name" value="UDP-N-ACETYLBACILLOSAMINE N-ACETYLTRANSFERASE"/>
    <property type="match status" value="1"/>
</dbReference>
<dbReference type="InterPro" id="IPR050179">
    <property type="entry name" value="Trans_hexapeptide_repeat"/>
</dbReference>
<evidence type="ECO:0000313" key="3">
    <source>
        <dbReference type="Proteomes" id="UP000199630"/>
    </source>
</evidence>
<dbReference type="AlphaFoldDB" id="A0A1I3SFS2"/>
<accession>A0A1I3SFS2</accession>
<protein>
    <submittedName>
        <fullName evidence="2">Hexapeptide repeat of succinyl-transferase</fullName>
    </submittedName>
</protein>